<dbReference type="WBParaSite" id="JU765_v2.g17410.t1">
    <property type="protein sequence ID" value="JU765_v2.g17410.t1"/>
    <property type="gene ID" value="JU765_v2.g17410"/>
</dbReference>
<accession>A0AC34QL27</accession>
<protein>
    <submittedName>
        <fullName evidence="2">Uncharacterized protein</fullName>
    </submittedName>
</protein>
<reference evidence="2" key="1">
    <citation type="submission" date="2022-11" db="UniProtKB">
        <authorList>
            <consortium name="WormBaseParasite"/>
        </authorList>
    </citation>
    <scope>IDENTIFICATION</scope>
</reference>
<dbReference type="Proteomes" id="UP000887576">
    <property type="component" value="Unplaced"/>
</dbReference>
<sequence>MTATDKELRGEVIRFTRTTTAHGIPMILNSHTWFARSWWTTLTIFAVVFCSYQCLLVIEKYNRKDKIVNVELQFEQAAFPAITVCNLNPFKNHLARKVPEISETVREDNWIVLKWTRNDLDKKMSYDF</sequence>
<organism evidence="1 2">
    <name type="scientific">Panagrolaimus sp. JU765</name>
    <dbReference type="NCBI Taxonomy" id="591449"/>
    <lineage>
        <taxon>Eukaryota</taxon>
        <taxon>Metazoa</taxon>
        <taxon>Ecdysozoa</taxon>
        <taxon>Nematoda</taxon>
        <taxon>Chromadorea</taxon>
        <taxon>Rhabditida</taxon>
        <taxon>Tylenchina</taxon>
        <taxon>Panagrolaimomorpha</taxon>
        <taxon>Panagrolaimoidea</taxon>
        <taxon>Panagrolaimidae</taxon>
        <taxon>Panagrolaimus</taxon>
    </lineage>
</organism>
<evidence type="ECO:0000313" key="2">
    <source>
        <dbReference type="WBParaSite" id="JU765_v2.g17410.t1"/>
    </source>
</evidence>
<proteinExistence type="predicted"/>
<evidence type="ECO:0000313" key="1">
    <source>
        <dbReference type="Proteomes" id="UP000887576"/>
    </source>
</evidence>
<name>A0AC34QL27_9BILA</name>